<dbReference type="CDD" id="cd03056">
    <property type="entry name" value="GST_N_4"/>
    <property type="match status" value="1"/>
</dbReference>
<name>A0AAN6JJN9_9BASI</name>
<dbReference type="InterPro" id="IPR010987">
    <property type="entry name" value="Glutathione-S-Trfase_C-like"/>
</dbReference>
<evidence type="ECO:0000259" key="3">
    <source>
        <dbReference type="PROSITE" id="PS50404"/>
    </source>
</evidence>
<evidence type="ECO:0000256" key="2">
    <source>
        <dbReference type="RuleBase" id="RU003494"/>
    </source>
</evidence>
<dbReference type="InterPro" id="IPR036249">
    <property type="entry name" value="Thioredoxin-like_sf"/>
</dbReference>
<dbReference type="EMBL" id="JAPDMQ010000306">
    <property type="protein sequence ID" value="KAK0527581.1"/>
    <property type="molecule type" value="Genomic_DNA"/>
</dbReference>
<reference evidence="5" key="1">
    <citation type="journal article" date="2023" name="PhytoFront">
        <title>Draft Genome Resources of Seven Strains of Tilletia horrida, Causal Agent of Kernel Smut of Rice.</title>
        <authorList>
            <person name="Khanal S."/>
            <person name="Antony Babu S."/>
            <person name="Zhou X.G."/>
        </authorList>
    </citation>
    <scope>NUCLEOTIDE SEQUENCE</scope>
    <source>
        <strain evidence="5">TX3</strain>
    </source>
</reference>
<dbReference type="Pfam" id="PF00043">
    <property type="entry name" value="GST_C"/>
    <property type="match status" value="1"/>
</dbReference>
<gene>
    <name evidence="5" type="primary">gst5</name>
    <name evidence="5" type="ORF">OC842_004832</name>
</gene>
<dbReference type="GO" id="GO:0004364">
    <property type="term" value="F:glutathione transferase activity"/>
    <property type="evidence" value="ECO:0007669"/>
    <property type="project" value="UniProtKB-EC"/>
</dbReference>
<dbReference type="EC" id="2.5.1.18" evidence="5"/>
<comment type="caution">
    <text evidence="5">The sequence shown here is derived from an EMBL/GenBank/DDBJ whole genome shotgun (WGS) entry which is preliminary data.</text>
</comment>
<dbReference type="PANTHER" id="PTHR44051">
    <property type="entry name" value="GLUTATHIONE S-TRANSFERASE-RELATED"/>
    <property type="match status" value="1"/>
</dbReference>
<comment type="similarity">
    <text evidence="1 2">Belongs to the GST superfamily.</text>
</comment>
<feature type="domain" description="GST C-terminal" evidence="4">
    <location>
        <begin position="94"/>
        <end position="224"/>
    </location>
</feature>
<dbReference type="Proteomes" id="UP001176521">
    <property type="component" value="Unassembled WGS sequence"/>
</dbReference>
<feature type="domain" description="GST N-terminal" evidence="3">
    <location>
        <begin position="6"/>
        <end position="88"/>
    </location>
</feature>
<dbReference type="InterPro" id="IPR004045">
    <property type="entry name" value="Glutathione_S-Trfase_N"/>
</dbReference>
<dbReference type="SUPFAM" id="SSF52833">
    <property type="entry name" value="Thioredoxin-like"/>
    <property type="match status" value="1"/>
</dbReference>
<keyword evidence="5" id="KW-0808">Transferase</keyword>
<dbReference type="Gene3D" id="1.20.1050.10">
    <property type="match status" value="1"/>
</dbReference>
<dbReference type="InterPro" id="IPR004046">
    <property type="entry name" value="GST_C"/>
</dbReference>
<dbReference type="SUPFAM" id="SSF47616">
    <property type="entry name" value="GST C-terminal domain-like"/>
    <property type="match status" value="1"/>
</dbReference>
<evidence type="ECO:0000256" key="1">
    <source>
        <dbReference type="ARBA" id="ARBA00007409"/>
    </source>
</evidence>
<evidence type="ECO:0000259" key="4">
    <source>
        <dbReference type="PROSITE" id="PS50405"/>
    </source>
</evidence>
<organism evidence="5 6">
    <name type="scientific">Tilletia horrida</name>
    <dbReference type="NCBI Taxonomy" id="155126"/>
    <lineage>
        <taxon>Eukaryota</taxon>
        <taxon>Fungi</taxon>
        <taxon>Dikarya</taxon>
        <taxon>Basidiomycota</taxon>
        <taxon>Ustilaginomycotina</taxon>
        <taxon>Exobasidiomycetes</taxon>
        <taxon>Tilletiales</taxon>
        <taxon>Tilletiaceae</taxon>
        <taxon>Tilletia</taxon>
    </lineage>
</organism>
<dbReference type="PANTHER" id="PTHR44051:SF2">
    <property type="entry name" value="HYPOTHETICAL GLUTATHIONE S-TRANSFERASE LIKE PROTEIN"/>
    <property type="match status" value="1"/>
</dbReference>
<keyword evidence="6" id="KW-1185">Reference proteome</keyword>
<dbReference type="AlphaFoldDB" id="A0AAN6JJN9"/>
<dbReference type="PROSITE" id="PS50405">
    <property type="entry name" value="GST_CTER"/>
    <property type="match status" value="1"/>
</dbReference>
<dbReference type="SFLD" id="SFLDG00358">
    <property type="entry name" value="Main_(cytGST)"/>
    <property type="match status" value="1"/>
</dbReference>
<dbReference type="InterPro" id="IPR040079">
    <property type="entry name" value="Glutathione_S-Trfase"/>
</dbReference>
<protein>
    <submittedName>
        <fullName evidence="5">Glutathione S-transferase, C-terminal domain</fullName>
        <ecNumber evidence="5">2.5.1.18</ecNumber>
    </submittedName>
</protein>
<proteinExistence type="inferred from homology"/>
<evidence type="ECO:0000313" key="6">
    <source>
        <dbReference type="Proteomes" id="UP001176521"/>
    </source>
</evidence>
<accession>A0AAN6JJN9</accession>
<dbReference type="Gene3D" id="3.40.30.10">
    <property type="entry name" value="Glutaredoxin"/>
    <property type="match status" value="1"/>
</dbReference>
<dbReference type="SFLD" id="SFLDS00019">
    <property type="entry name" value="Glutathione_Transferase_(cytos"/>
    <property type="match status" value="1"/>
</dbReference>
<evidence type="ECO:0000313" key="5">
    <source>
        <dbReference type="EMBL" id="KAK0527581.1"/>
    </source>
</evidence>
<sequence length="224" mass="24830">MSSSSSSLKLYSWPESGNSYKVRLLASLLKIDVQVQDLDFLKQEQQQEWFLKINPKGEVPTLVTPDGKVYTDSAAILTYLAGKIRPEAGYWSTEVEEQADIVQWLAFAASWVQFGVFTARAILSYGGAYNGLGTAQDAHLLAEAKIRGHKSLKILNGELAERDWLSLGRPTIADIAVFVYVALAPMGDIALDEYTNVVAWIDRIKALPGFITIPGLEDPLIRRR</sequence>
<dbReference type="Pfam" id="PF02798">
    <property type="entry name" value="GST_N"/>
    <property type="match status" value="1"/>
</dbReference>
<dbReference type="PROSITE" id="PS50404">
    <property type="entry name" value="GST_NTER"/>
    <property type="match status" value="1"/>
</dbReference>
<dbReference type="InterPro" id="IPR036282">
    <property type="entry name" value="Glutathione-S-Trfase_C_sf"/>
</dbReference>